<dbReference type="InterPro" id="IPR045655">
    <property type="entry name" value="DUF6394"/>
</dbReference>
<protein>
    <recommendedName>
        <fullName evidence="3">MacA</fullName>
    </recommendedName>
</protein>
<keyword evidence="1" id="KW-1133">Transmembrane helix</keyword>
<feature type="transmembrane region" description="Helical" evidence="1">
    <location>
        <begin position="83"/>
        <end position="107"/>
    </location>
</feature>
<proteinExistence type="predicted"/>
<keyword evidence="1" id="KW-0472">Membrane</keyword>
<gene>
    <name evidence="2" type="ORF">MAGMO_0297</name>
</gene>
<dbReference type="EMBL" id="LO017727">
    <property type="protein sequence ID" value="CRH04510.1"/>
    <property type="molecule type" value="Genomic_DNA"/>
</dbReference>
<evidence type="ECO:0008006" key="3">
    <source>
        <dbReference type="Google" id="ProtNLM"/>
    </source>
</evidence>
<organism evidence="2">
    <name type="scientific">Magnetococcus massalia (strain MO-1)</name>
    <dbReference type="NCBI Taxonomy" id="451514"/>
    <lineage>
        <taxon>Bacteria</taxon>
        <taxon>Pseudomonadati</taxon>
        <taxon>Pseudomonadota</taxon>
        <taxon>Magnetococcia</taxon>
        <taxon>Magnetococcales</taxon>
        <taxon>Magnetococcaceae</taxon>
        <taxon>Magnetococcus</taxon>
    </lineage>
</organism>
<sequence>MDWRLIWTTFFLLMALTTTVSFLYHGNGYELIVAVSMNLVATTLKLGTRHSIGSMMMSASLVADFHLIPALGAFFVAGDIAFANALVVGALVANVISVLLLVIEAVLQQLQRDSMS</sequence>
<reference evidence="2" key="1">
    <citation type="submission" date="2015-04" db="EMBL/GenBank/DDBJ databases">
        <authorList>
            <person name="Syromyatnikov M.Y."/>
            <person name="Popov V.N."/>
        </authorList>
    </citation>
    <scope>NUCLEOTIDE SEQUENCE</scope>
    <source>
        <strain evidence="2">MO-1</strain>
    </source>
</reference>
<name>A0A1S7LCD4_MAGMO</name>
<feature type="transmembrane region" description="Helical" evidence="1">
    <location>
        <begin position="59"/>
        <end position="77"/>
    </location>
</feature>
<dbReference type="Pfam" id="PF19931">
    <property type="entry name" value="DUF6394"/>
    <property type="match status" value="1"/>
</dbReference>
<evidence type="ECO:0000313" key="2">
    <source>
        <dbReference type="EMBL" id="CRH04510.1"/>
    </source>
</evidence>
<accession>A0A1S7LCD4</accession>
<dbReference type="AlphaFoldDB" id="A0A1S7LCD4"/>
<evidence type="ECO:0000256" key="1">
    <source>
        <dbReference type="SAM" id="Phobius"/>
    </source>
</evidence>
<keyword evidence="1" id="KW-0812">Transmembrane</keyword>